<gene>
    <name evidence="1" type="ORF">H0N91_17465</name>
</gene>
<dbReference type="RefSeq" id="WP_180494098.1">
    <property type="nucleotide sequence ID" value="NZ_JACCKS010000027.1"/>
</dbReference>
<accession>A0A853JTF2</accession>
<evidence type="ECO:0000313" key="2">
    <source>
        <dbReference type="Proteomes" id="UP000586254"/>
    </source>
</evidence>
<sequence length="137" mass="15188">MANIYRPLKIYNGSAWDYIYLDVMENCIKGGWNQKDVDYGSYRVLPGGWVIFEVWAYLHFNVNVEATARVKPPLAFSKPPVAVACSKYWNSTGAWGYMANVSAKIDTNNDIIIGGYQINGSSNSDALAVQIIGIGRV</sequence>
<protein>
    <submittedName>
        <fullName evidence="1">Uncharacterized protein</fullName>
    </submittedName>
</protein>
<dbReference type="AlphaFoldDB" id="A0A853JTF2"/>
<evidence type="ECO:0000313" key="1">
    <source>
        <dbReference type="EMBL" id="NZA39868.1"/>
    </source>
</evidence>
<proteinExistence type="predicted"/>
<organism evidence="1 2">
    <name type="scientific">Eubacterium callanderi</name>
    <dbReference type="NCBI Taxonomy" id="53442"/>
    <lineage>
        <taxon>Bacteria</taxon>
        <taxon>Bacillati</taxon>
        <taxon>Bacillota</taxon>
        <taxon>Clostridia</taxon>
        <taxon>Eubacteriales</taxon>
        <taxon>Eubacteriaceae</taxon>
        <taxon>Eubacterium</taxon>
    </lineage>
</organism>
<dbReference type="EMBL" id="JACCKS010000027">
    <property type="protein sequence ID" value="NZA39868.1"/>
    <property type="molecule type" value="Genomic_DNA"/>
</dbReference>
<reference evidence="1 2" key="1">
    <citation type="submission" date="2020-07" db="EMBL/GenBank/DDBJ databases">
        <title>Organ Donor 1.</title>
        <authorList>
            <person name="Marsh A.J."/>
            <person name="Azcarate-Peril M.A."/>
        </authorList>
    </citation>
    <scope>NUCLEOTIDE SEQUENCE [LARGE SCALE GENOMIC DNA]</scope>
    <source>
        <strain evidence="1 2">AMC0717</strain>
    </source>
</reference>
<name>A0A853JTF2_9FIRM</name>
<comment type="caution">
    <text evidence="1">The sequence shown here is derived from an EMBL/GenBank/DDBJ whole genome shotgun (WGS) entry which is preliminary data.</text>
</comment>
<dbReference type="Proteomes" id="UP000586254">
    <property type="component" value="Unassembled WGS sequence"/>
</dbReference>